<dbReference type="RefSeq" id="XP_025378922.1">
    <property type="nucleotide sequence ID" value="XM_025519176.1"/>
</dbReference>
<evidence type="ECO:0000256" key="2">
    <source>
        <dbReference type="SAM" id="SignalP"/>
    </source>
</evidence>
<dbReference type="GeneID" id="37041092"/>
<evidence type="ECO:0000256" key="1">
    <source>
        <dbReference type="RuleBase" id="RU003690"/>
    </source>
</evidence>
<organism evidence="3 4">
    <name type="scientific">Acaromyces ingoldii</name>
    <dbReference type="NCBI Taxonomy" id="215250"/>
    <lineage>
        <taxon>Eukaryota</taxon>
        <taxon>Fungi</taxon>
        <taxon>Dikarya</taxon>
        <taxon>Basidiomycota</taxon>
        <taxon>Ustilaginomycotina</taxon>
        <taxon>Exobasidiomycetes</taxon>
        <taxon>Exobasidiales</taxon>
        <taxon>Cryptobasidiaceae</taxon>
        <taxon>Acaromyces</taxon>
    </lineage>
</organism>
<keyword evidence="3" id="KW-0378">Hydrolase</keyword>
<dbReference type="GO" id="GO:0008422">
    <property type="term" value="F:beta-glucosidase activity"/>
    <property type="evidence" value="ECO:0007669"/>
    <property type="project" value="TreeGrafter"/>
</dbReference>
<evidence type="ECO:0000313" key="4">
    <source>
        <dbReference type="Proteomes" id="UP000245768"/>
    </source>
</evidence>
<reference evidence="3" key="1">
    <citation type="journal article" date="2018" name="Mol. Biol. Evol.">
        <title>Broad Genomic Sampling Reveals a Smut Pathogenic Ancestry of the Fungal Clade Ustilaginomycotina.</title>
        <authorList>
            <person name="Kijpornyongpan T."/>
            <person name="Mondo S.J."/>
            <person name="Barry K."/>
            <person name="Sandor L."/>
            <person name="Lee J."/>
            <person name="Lipzen A."/>
            <person name="Pangilinan J."/>
            <person name="LaButti K."/>
            <person name="Hainaut M."/>
            <person name="Henrissat B."/>
            <person name="Grigoriev I.V."/>
            <person name="Spatafora J.W."/>
            <person name="Aime M.C."/>
        </authorList>
    </citation>
    <scope>NUCLEOTIDE SEQUENCE [LARGE SCALE GENOMIC DNA]</scope>
    <source>
        <strain evidence="3">MCA 4198</strain>
    </source>
</reference>
<sequence>MRFPTSWATLFLVAGSVRVAADPWSRPVDEAVAKQSYPGYKSGYRLSYKTKERVTNMWHRIEKVRPVQVAARKEVIRAPENVDLGPDIKDRLWRSDVIATPTITYLKFPVGFVYGTASAAAQVEGAVKADNRGPSVWDSFAHLVPGGMRNNDTFDVATNFRYLYPLDLARVRAMGVKAYSFSVSWSRVMPLGRGDVSPEGLQFYEDLVEEIKRHGMEPVATLFHWDVPLALQEDYGSFLNEQIAQDFVDYASLMFTRLNQKGVKLFFTFNEPQVFCNQRFGLSIQHIHGWSEIPKNVSYLCSGNLLKAHGRAHELFQQLRQNKTIAGDCKVSYKNSGSYNVPYRNHNEDDVDSVQRNIDFGLGLFSEPIHNSGNYPKVVREEVPKEWLPELTKEDQRRLKGSANFFATDYYGSTVSRSTELDGGYKACVRNHTHPAWPVCTDTATVLESGWPLGESSDSTTETWLYSTAGVLRHHLKQIKKHFDVKEGIYLSEFGWAEKGEAAKKDLGDIMLDDGRQRYYTQYLGEALKAIEYGGIPLLGAFCWSATSNVEWEVGLESRFGLQSVNYSDPELPRTFLGSFFVVRDFFKKHLHH</sequence>
<dbReference type="AlphaFoldDB" id="A0A316YSC1"/>
<dbReference type="STRING" id="215250.A0A316YSC1"/>
<feature type="chain" id="PRO_5016340287" evidence="2">
    <location>
        <begin position="22"/>
        <end position="593"/>
    </location>
</feature>
<dbReference type="PRINTS" id="PR00131">
    <property type="entry name" value="GLHYDRLASE1"/>
</dbReference>
<dbReference type="OrthoDB" id="65569at2759"/>
<proteinExistence type="inferred from homology"/>
<gene>
    <name evidence="3" type="ORF">FA10DRAFT_239245</name>
</gene>
<comment type="similarity">
    <text evidence="1">Belongs to the glycosyl hydrolase 1 family.</text>
</comment>
<keyword evidence="2" id="KW-0732">Signal</keyword>
<dbReference type="GO" id="GO:0005975">
    <property type="term" value="P:carbohydrate metabolic process"/>
    <property type="evidence" value="ECO:0007669"/>
    <property type="project" value="InterPro"/>
</dbReference>
<name>A0A316YSC1_9BASI</name>
<dbReference type="PANTHER" id="PTHR10353">
    <property type="entry name" value="GLYCOSYL HYDROLASE"/>
    <property type="match status" value="1"/>
</dbReference>
<feature type="signal peptide" evidence="2">
    <location>
        <begin position="1"/>
        <end position="21"/>
    </location>
</feature>
<evidence type="ECO:0000313" key="3">
    <source>
        <dbReference type="EMBL" id="PWN91724.1"/>
    </source>
</evidence>
<keyword evidence="4" id="KW-1185">Reference proteome</keyword>
<accession>A0A316YSC1</accession>
<dbReference type="PANTHER" id="PTHR10353:SF53">
    <property type="entry name" value="BETA-1,4-GLUCOSIDASE (EUROFUNG)"/>
    <property type="match status" value="1"/>
</dbReference>
<dbReference type="EMBL" id="KZ819635">
    <property type="protein sequence ID" value="PWN91724.1"/>
    <property type="molecule type" value="Genomic_DNA"/>
</dbReference>
<protein>
    <submittedName>
        <fullName evidence="3">Glycoside hydrolase</fullName>
    </submittedName>
</protein>
<dbReference type="InParanoid" id="A0A316YSC1"/>
<dbReference type="Pfam" id="PF00232">
    <property type="entry name" value="Glyco_hydro_1"/>
    <property type="match status" value="1"/>
</dbReference>
<dbReference type="InterPro" id="IPR001360">
    <property type="entry name" value="Glyco_hydro_1"/>
</dbReference>
<dbReference type="SUPFAM" id="SSF51445">
    <property type="entry name" value="(Trans)glycosidases"/>
    <property type="match status" value="1"/>
</dbReference>
<dbReference type="Gene3D" id="3.20.20.80">
    <property type="entry name" value="Glycosidases"/>
    <property type="match status" value="1"/>
</dbReference>
<dbReference type="Proteomes" id="UP000245768">
    <property type="component" value="Unassembled WGS sequence"/>
</dbReference>
<dbReference type="InterPro" id="IPR017853">
    <property type="entry name" value="GH"/>
</dbReference>